<sequence>MVTVTVMEDRGWPFLRVSWEPPHKADTRSGWITLIYELRVKLEGEDDWEMHLAGQQKMFNVFSLRSGGRYHIQVRCKPDHGFWSEWSSTSEIKVPDCKISTNNYLQYTTLHSYAITCILYKVY</sequence>
<keyword evidence="9" id="KW-0325">Glycoprotein</keyword>
<dbReference type="PANTHER" id="PTHR23037">
    <property type="entry name" value="CYTOKINE RECEPTOR"/>
    <property type="match status" value="1"/>
</dbReference>
<dbReference type="Proteomes" id="UP000261360">
    <property type="component" value="Unplaced"/>
</dbReference>
<name>A0A3B4XCT5_SERLL</name>
<dbReference type="Ensembl" id="ENSSLDT00000014347.1">
    <property type="protein sequence ID" value="ENSSLDP00000013832.1"/>
    <property type="gene ID" value="ENSSLDG00000011030.1"/>
</dbReference>
<dbReference type="PROSITE" id="PS01352">
    <property type="entry name" value="HEMATOPO_REC_L_F1"/>
    <property type="match status" value="1"/>
</dbReference>
<dbReference type="CDD" id="cd00063">
    <property type="entry name" value="FN3"/>
    <property type="match status" value="1"/>
</dbReference>
<dbReference type="Pfam" id="PF00041">
    <property type="entry name" value="fn3"/>
    <property type="match status" value="1"/>
</dbReference>
<evidence type="ECO:0000256" key="5">
    <source>
        <dbReference type="ARBA" id="ARBA00022989"/>
    </source>
</evidence>
<comment type="subcellular location">
    <subcellularLocation>
        <location evidence="1">Membrane</location>
        <topology evidence="1">Single-pass type I membrane protein</topology>
    </subcellularLocation>
</comment>
<dbReference type="AlphaFoldDB" id="A0A3B4XCT5"/>
<dbReference type="PROSITE" id="PS50853">
    <property type="entry name" value="FN3"/>
    <property type="match status" value="1"/>
</dbReference>
<keyword evidence="12" id="KW-1185">Reference proteome</keyword>
<dbReference type="FunFam" id="2.60.40.10:FF:000358">
    <property type="entry name" value="Prolactin receptor"/>
    <property type="match status" value="1"/>
</dbReference>
<keyword evidence="5" id="KW-1133">Transmembrane helix</keyword>
<keyword evidence="8" id="KW-0675">Receptor</keyword>
<protein>
    <submittedName>
        <fullName evidence="11">Prolactin receptor-like</fullName>
    </submittedName>
</protein>
<reference evidence="11" key="2">
    <citation type="submission" date="2025-09" db="UniProtKB">
        <authorList>
            <consortium name="Ensembl"/>
        </authorList>
    </citation>
    <scope>IDENTIFICATION</scope>
</reference>
<dbReference type="GO" id="GO:0016020">
    <property type="term" value="C:membrane"/>
    <property type="evidence" value="ECO:0007669"/>
    <property type="project" value="UniProtKB-SubCell"/>
</dbReference>
<dbReference type="GeneTree" id="ENSGT00940000154851"/>
<dbReference type="InterPro" id="IPR036116">
    <property type="entry name" value="FN3_sf"/>
</dbReference>
<keyword evidence="3" id="KW-0812">Transmembrane</keyword>
<dbReference type="PANTHER" id="PTHR23037:SF35">
    <property type="entry name" value="FIBRONECTIN TYPE-III DOMAIN-CONTAINING PROTEIN"/>
    <property type="match status" value="1"/>
</dbReference>
<reference evidence="11" key="1">
    <citation type="submission" date="2025-08" db="UniProtKB">
        <authorList>
            <consortium name="Ensembl"/>
        </authorList>
    </citation>
    <scope>IDENTIFICATION</scope>
</reference>
<dbReference type="OrthoDB" id="8858139at2759"/>
<evidence type="ECO:0000256" key="2">
    <source>
        <dbReference type="ARBA" id="ARBA00007885"/>
    </source>
</evidence>
<evidence type="ECO:0000256" key="9">
    <source>
        <dbReference type="ARBA" id="ARBA00023180"/>
    </source>
</evidence>
<dbReference type="InterPro" id="IPR003528">
    <property type="entry name" value="Long_hematopoietin_rcpt_CS"/>
</dbReference>
<dbReference type="Gene3D" id="2.60.40.10">
    <property type="entry name" value="Immunoglobulins"/>
    <property type="match status" value="1"/>
</dbReference>
<evidence type="ECO:0000256" key="1">
    <source>
        <dbReference type="ARBA" id="ARBA00004479"/>
    </source>
</evidence>
<dbReference type="SUPFAM" id="SSF49265">
    <property type="entry name" value="Fibronectin type III"/>
    <property type="match status" value="1"/>
</dbReference>
<organism evidence="11 12">
    <name type="scientific">Seriola lalandi dorsalis</name>
    <dbReference type="NCBI Taxonomy" id="1841481"/>
    <lineage>
        <taxon>Eukaryota</taxon>
        <taxon>Metazoa</taxon>
        <taxon>Chordata</taxon>
        <taxon>Craniata</taxon>
        <taxon>Vertebrata</taxon>
        <taxon>Euteleostomi</taxon>
        <taxon>Actinopterygii</taxon>
        <taxon>Neopterygii</taxon>
        <taxon>Teleostei</taxon>
        <taxon>Neoteleostei</taxon>
        <taxon>Acanthomorphata</taxon>
        <taxon>Carangaria</taxon>
        <taxon>Carangiformes</taxon>
        <taxon>Carangidae</taxon>
        <taxon>Seriola</taxon>
    </lineage>
</organism>
<evidence type="ECO:0000256" key="4">
    <source>
        <dbReference type="ARBA" id="ARBA00022729"/>
    </source>
</evidence>
<evidence type="ECO:0000256" key="6">
    <source>
        <dbReference type="ARBA" id="ARBA00023136"/>
    </source>
</evidence>
<dbReference type="STRING" id="1841481.ENSSLDP00000013832"/>
<feature type="domain" description="Fibronectin type-III" evidence="10">
    <location>
        <begin position="1"/>
        <end position="97"/>
    </location>
</feature>
<evidence type="ECO:0000256" key="3">
    <source>
        <dbReference type="ARBA" id="ARBA00022692"/>
    </source>
</evidence>
<keyword evidence="7" id="KW-1015">Disulfide bond</keyword>
<dbReference type="GO" id="GO:0004896">
    <property type="term" value="F:cytokine receptor activity"/>
    <property type="evidence" value="ECO:0007669"/>
    <property type="project" value="InterPro"/>
</dbReference>
<keyword evidence="6" id="KW-0472">Membrane</keyword>
<dbReference type="InterPro" id="IPR013783">
    <property type="entry name" value="Ig-like_fold"/>
</dbReference>
<evidence type="ECO:0000256" key="8">
    <source>
        <dbReference type="ARBA" id="ARBA00023170"/>
    </source>
</evidence>
<accession>A0A3B4XCT5</accession>
<evidence type="ECO:0000313" key="11">
    <source>
        <dbReference type="Ensembl" id="ENSSLDP00000013832.1"/>
    </source>
</evidence>
<dbReference type="InterPro" id="IPR003961">
    <property type="entry name" value="FN3_dom"/>
</dbReference>
<proteinExistence type="inferred from homology"/>
<evidence type="ECO:0000259" key="10">
    <source>
        <dbReference type="PROSITE" id="PS50853"/>
    </source>
</evidence>
<evidence type="ECO:0000256" key="7">
    <source>
        <dbReference type="ARBA" id="ARBA00023157"/>
    </source>
</evidence>
<keyword evidence="4" id="KW-0732">Signal</keyword>
<evidence type="ECO:0000313" key="12">
    <source>
        <dbReference type="Proteomes" id="UP000261360"/>
    </source>
</evidence>
<comment type="similarity">
    <text evidence="2">Belongs to the type I cytokine receptor family. Type 1 subfamily.</text>
</comment>